<dbReference type="GO" id="GO:0000160">
    <property type="term" value="P:phosphorelay signal transduction system"/>
    <property type="evidence" value="ECO:0007669"/>
    <property type="project" value="InterPro"/>
</dbReference>
<evidence type="ECO:0000313" key="5">
    <source>
        <dbReference type="Proteomes" id="UP000195569"/>
    </source>
</evidence>
<dbReference type="Proteomes" id="UP000195569">
    <property type="component" value="Unassembled WGS sequence"/>
</dbReference>
<dbReference type="Pfam" id="PF00072">
    <property type="entry name" value="Response_reg"/>
    <property type="match status" value="1"/>
</dbReference>
<keyword evidence="1 2" id="KW-0597">Phosphoprotein</keyword>
<dbReference type="InterPro" id="IPR011006">
    <property type="entry name" value="CheY-like_superfamily"/>
</dbReference>
<organism evidence="4 5">
    <name type="scientific">Paraburkholderia piptadeniae</name>
    <dbReference type="NCBI Taxonomy" id="1701573"/>
    <lineage>
        <taxon>Bacteria</taxon>
        <taxon>Pseudomonadati</taxon>
        <taxon>Pseudomonadota</taxon>
        <taxon>Betaproteobacteria</taxon>
        <taxon>Burkholderiales</taxon>
        <taxon>Burkholderiaceae</taxon>
        <taxon>Paraburkholderia</taxon>
    </lineage>
</organism>
<dbReference type="InterPro" id="IPR001789">
    <property type="entry name" value="Sig_transdc_resp-reg_receiver"/>
</dbReference>
<gene>
    <name evidence="4" type="ORF">BN2476_110310</name>
</gene>
<comment type="caution">
    <text evidence="4">The sequence shown here is derived from an EMBL/GenBank/DDBJ whole genome shotgun (WGS) entry which is preliminary data.</text>
</comment>
<feature type="domain" description="Response regulatory" evidence="3">
    <location>
        <begin position="3"/>
        <end position="114"/>
    </location>
</feature>
<reference evidence="4" key="1">
    <citation type="submission" date="2016-12" db="EMBL/GenBank/DDBJ databases">
        <authorList>
            <person name="Moulin L."/>
        </authorList>
    </citation>
    <scope>NUCLEOTIDE SEQUENCE [LARGE SCALE GENOMIC DNA]</scope>
    <source>
        <strain evidence="4">STM 7183</strain>
    </source>
</reference>
<dbReference type="PANTHER" id="PTHR44591">
    <property type="entry name" value="STRESS RESPONSE REGULATOR PROTEIN 1"/>
    <property type="match status" value="1"/>
</dbReference>
<proteinExistence type="predicted"/>
<dbReference type="RefSeq" id="WP_087733169.1">
    <property type="nucleotide sequence ID" value="NZ_CYGY02000011.1"/>
</dbReference>
<evidence type="ECO:0000259" key="3">
    <source>
        <dbReference type="PROSITE" id="PS50110"/>
    </source>
</evidence>
<name>A0A1N7RQP4_9BURK</name>
<dbReference type="EMBL" id="CYGY02000011">
    <property type="protein sequence ID" value="SIT37450.1"/>
    <property type="molecule type" value="Genomic_DNA"/>
</dbReference>
<dbReference type="OrthoDB" id="9800897at2"/>
<sequence length="144" mass="16101">MERALLVDDEPSTLDAWASAFLQAGYEVLTAADGVEALELLYASTVDYVIADLRMPRMSGGVLCERLRDDATIADAIFILVSGELTPPAFVRYDGYFRKPLNLAALFETMHRLRFSTERVYRGLGEARLHRNAPAERSMRKTDG</sequence>
<dbReference type="AlphaFoldDB" id="A0A1N7RQP4"/>
<evidence type="ECO:0000256" key="2">
    <source>
        <dbReference type="PROSITE-ProRule" id="PRU00169"/>
    </source>
</evidence>
<accession>A0A1N7RQP4</accession>
<dbReference type="PROSITE" id="PS50110">
    <property type="entry name" value="RESPONSE_REGULATORY"/>
    <property type="match status" value="1"/>
</dbReference>
<dbReference type="PANTHER" id="PTHR44591:SF3">
    <property type="entry name" value="RESPONSE REGULATORY DOMAIN-CONTAINING PROTEIN"/>
    <property type="match status" value="1"/>
</dbReference>
<evidence type="ECO:0000256" key="1">
    <source>
        <dbReference type="ARBA" id="ARBA00022553"/>
    </source>
</evidence>
<evidence type="ECO:0000313" key="4">
    <source>
        <dbReference type="EMBL" id="SIT37450.1"/>
    </source>
</evidence>
<dbReference type="SUPFAM" id="SSF52172">
    <property type="entry name" value="CheY-like"/>
    <property type="match status" value="1"/>
</dbReference>
<dbReference type="SMART" id="SM00448">
    <property type="entry name" value="REC"/>
    <property type="match status" value="1"/>
</dbReference>
<feature type="modified residue" description="4-aspartylphosphate" evidence="2">
    <location>
        <position position="52"/>
    </location>
</feature>
<dbReference type="Gene3D" id="3.40.50.2300">
    <property type="match status" value="1"/>
</dbReference>
<dbReference type="InterPro" id="IPR050595">
    <property type="entry name" value="Bact_response_regulator"/>
</dbReference>
<keyword evidence="5" id="KW-1185">Reference proteome</keyword>
<dbReference type="CDD" id="cd00156">
    <property type="entry name" value="REC"/>
    <property type="match status" value="1"/>
</dbReference>
<protein>
    <recommendedName>
        <fullName evidence="3">Response regulatory domain-containing protein</fullName>
    </recommendedName>
</protein>